<dbReference type="AlphaFoldDB" id="A0A9D4CG81"/>
<dbReference type="Pfam" id="PF00207">
    <property type="entry name" value="A2M"/>
    <property type="match status" value="1"/>
</dbReference>
<keyword evidence="3" id="KW-1185">Reference proteome</keyword>
<dbReference type="EMBL" id="JAIWYP010000012">
    <property type="protein sequence ID" value="KAH3723815.1"/>
    <property type="molecule type" value="Genomic_DNA"/>
</dbReference>
<protein>
    <recommendedName>
        <fullName evidence="1">Alpha-2-macroglobulin domain-containing protein</fullName>
    </recommendedName>
</protein>
<dbReference type="Gene3D" id="2.20.130.20">
    <property type="match status" value="1"/>
</dbReference>
<evidence type="ECO:0000313" key="2">
    <source>
        <dbReference type="EMBL" id="KAH3723815.1"/>
    </source>
</evidence>
<organism evidence="2 3">
    <name type="scientific">Dreissena polymorpha</name>
    <name type="common">Zebra mussel</name>
    <name type="synonym">Mytilus polymorpha</name>
    <dbReference type="NCBI Taxonomy" id="45954"/>
    <lineage>
        <taxon>Eukaryota</taxon>
        <taxon>Metazoa</taxon>
        <taxon>Spiralia</taxon>
        <taxon>Lophotrochozoa</taxon>
        <taxon>Mollusca</taxon>
        <taxon>Bivalvia</taxon>
        <taxon>Autobranchia</taxon>
        <taxon>Heteroconchia</taxon>
        <taxon>Euheterodonta</taxon>
        <taxon>Imparidentia</taxon>
        <taxon>Neoheterodontei</taxon>
        <taxon>Myida</taxon>
        <taxon>Dreissenoidea</taxon>
        <taxon>Dreissenidae</taxon>
        <taxon>Dreissena</taxon>
    </lineage>
</organism>
<dbReference type="GO" id="GO:0004866">
    <property type="term" value="F:endopeptidase inhibitor activity"/>
    <property type="evidence" value="ECO:0007669"/>
    <property type="project" value="InterPro"/>
</dbReference>
<proteinExistence type="predicted"/>
<dbReference type="Proteomes" id="UP000828390">
    <property type="component" value="Unassembled WGS sequence"/>
</dbReference>
<dbReference type="InterPro" id="IPR001599">
    <property type="entry name" value="Macroglobln_a2"/>
</dbReference>
<feature type="domain" description="Alpha-2-macroglobulin" evidence="1">
    <location>
        <begin position="14"/>
        <end position="51"/>
    </location>
</feature>
<reference evidence="2" key="2">
    <citation type="submission" date="2020-11" db="EMBL/GenBank/DDBJ databases">
        <authorList>
            <person name="McCartney M.A."/>
            <person name="Auch B."/>
            <person name="Kono T."/>
            <person name="Mallez S."/>
            <person name="Becker A."/>
            <person name="Gohl D.M."/>
            <person name="Silverstein K.A.T."/>
            <person name="Koren S."/>
            <person name="Bechman K.B."/>
            <person name="Herman A."/>
            <person name="Abrahante J.E."/>
            <person name="Garbe J."/>
        </authorList>
    </citation>
    <scope>NUCLEOTIDE SEQUENCE</scope>
    <source>
        <strain evidence="2">Duluth1</strain>
        <tissue evidence="2">Whole animal</tissue>
    </source>
</reference>
<sequence>MFKLTAPGPFRSGGVVNFDETVPDTITSWVATAFAVHPQTGLGISEQSAQVSPM</sequence>
<name>A0A9D4CG81_DREPO</name>
<accession>A0A9D4CG81</accession>
<comment type="caution">
    <text evidence="2">The sequence shown here is derived from an EMBL/GenBank/DDBJ whole genome shotgun (WGS) entry which is preliminary data.</text>
</comment>
<evidence type="ECO:0000313" key="3">
    <source>
        <dbReference type="Proteomes" id="UP000828390"/>
    </source>
</evidence>
<gene>
    <name evidence="2" type="ORF">DPMN_049609</name>
</gene>
<evidence type="ECO:0000259" key="1">
    <source>
        <dbReference type="Pfam" id="PF00207"/>
    </source>
</evidence>
<reference evidence="2" key="1">
    <citation type="journal article" date="2019" name="bioRxiv">
        <title>The Genome of the Zebra Mussel, Dreissena polymorpha: A Resource for Invasive Species Research.</title>
        <authorList>
            <person name="McCartney M.A."/>
            <person name="Auch B."/>
            <person name="Kono T."/>
            <person name="Mallez S."/>
            <person name="Zhang Y."/>
            <person name="Obille A."/>
            <person name="Becker A."/>
            <person name="Abrahante J.E."/>
            <person name="Garbe J."/>
            <person name="Badalamenti J.P."/>
            <person name="Herman A."/>
            <person name="Mangelson H."/>
            <person name="Liachko I."/>
            <person name="Sullivan S."/>
            <person name="Sone E.D."/>
            <person name="Koren S."/>
            <person name="Silverstein K.A.T."/>
            <person name="Beckman K.B."/>
            <person name="Gohl D.M."/>
        </authorList>
    </citation>
    <scope>NUCLEOTIDE SEQUENCE</scope>
    <source>
        <strain evidence="2">Duluth1</strain>
        <tissue evidence="2">Whole animal</tissue>
    </source>
</reference>